<comment type="similarity">
    <text evidence="1 4">Belongs to the pseudouridine synthase RsuA family.</text>
</comment>
<dbReference type="STRING" id="395961.Cyan7425_0394"/>
<organism evidence="6">
    <name type="scientific">Cyanothece sp. (strain PCC 7425 / ATCC 29141)</name>
    <dbReference type="NCBI Taxonomy" id="395961"/>
    <lineage>
        <taxon>Bacteria</taxon>
        <taxon>Bacillati</taxon>
        <taxon>Cyanobacteriota</taxon>
        <taxon>Cyanophyceae</taxon>
        <taxon>Gomontiellales</taxon>
        <taxon>Cyanothecaceae</taxon>
        <taxon>Cyanothece</taxon>
    </lineage>
</organism>
<dbReference type="SMART" id="SM00363">
    <property type="entry name" value="S4"/>
    <property type="match status" value="1"/>
</dbReference>
<protein>
    <recommendedName>
        <fullName evidence="4">Pseudouridine synthase</fullName>
        <ecNumber evidence="4">5.4.99.-</ecNumber>
    </recommendedName>
</protein>
<evidence type="ECO:0000256" key="4">
    <source>
        <dbReference type="RuleBase" id="RU003887"/>
    </source>
</evidence>
<dbReference type="Gene3D" id="3.30.70.1560">
    <property type="entry name" value="Alpha-L RNA-binding motif"/>
    <property type="match status" value="1"/>
</dbReference>
<dbReference type="InterPro" id="IPR042092">
    <property type="entry name" value="PsdUridine_s_RsuA/RluB/E/F_cat"/>
</dbReference>
<feature type="domain" description="RNA-binding S4" evidence="5">
    <location>
        <begin position="5"/>
        <end position="63"/>
    </location>
</feature>
<dbReference type="EMBL" id="CP001344">
    <property type="protein sequence ID" value="ACL42786.1"/>
    <property type="molecule type" value="Genomic_DNA"/>
</dbReference>
<evidence type="ECO:0000313" key="6">
    <source>
        <dbReference type="EMBL" id="ACL42786.1"/>
    </source>
</evidence>
<proteinExistence type="inferred from homology"/>
<dbReference type="NCBIfam" id="TIGR00093">
    <property type="entry name" value="pseudouridine synthase"/>
    <property type="match status" value="1"/>
</dbReference>
<dbReference type="CDD" id="cd02870">
    <property type="entry name" value="PseudoU_synth_RsuA_like"/>
    <property type="match status" value="1"/>
</dbReference>
<dbReference type="Pfam" id="PF01479">
    <property type="entry name" value="S4"/>
    <property type="match status" value="1"/>
</dbReference>
<dbReference type="InterPro" id="IPR006145">
    <property type="entry name" value="PsdUridine_synth_RsuA/RluA"/>
</dbReference>
<dbReference type="FunFam" id="3.10.290.10:FF:000003">
    <property type="entry name" value="Pseudouridine synthase"/>
    <property type="match status" value="1"/>
</dbReference>
<dbReference type="InterPro" id="IPR002942">
    <property type="entry name" value="S4_RNA-bd"/>
</dbReference>
<dbReference type="AlphaFoldDB" id="B8HSY9"/>
<evidence type="ECO:0000256" key="1">
    <source>
        <dbReference type="ARBA" id="ARBA00008348"/>
    </source>
</evidence>
<name>B8HSY9_CYAP4</name>
<dbReference type="EC" id="5.4.99.-" evidence="4"/>
<dbReference type="GO" id="GO:0003723">
    <property type="term" value="F:RNA binding"/>
    <property type="evidence" value="ECO:0007669"/>
    <property type="project" value="UniProtKB-KW"/>
</dbReference>
<dbReference type="InterPro" id="IPR020094">
    <property type="entry name" value="TruA/RsuA/RluB/E/F_N"/>
</dbReference>
<reference evidence="6" key="1">
    <citation type="submission" date="2009-01" db="EMBL/GenBank/DDBJ databases">
        <title>Complete sequence of chromosome Cyanothece sp. PCC 7425.</title>
        <authorList>
            <consortium name="US DOE Joint Genome Institute"/>
            <person name="Lucas S."/>
            <person name="Copeland A."/>
            <person name="Lapidus A."/>
            <person name="Glavina del Rio T."/>
            <person name="Dalin E."/>
            <person name="Tice H."/>
            <person name="Bruce D."/>
            <person name="Goodwin L."/>
            <person name="Pitluck S."/>
            <person name="Sims D."/>
            <person name="Meineke L."/>
            <person name="Brettin T."/>
            <person name="Detter J.C."/>
            <person name="Han C."/>
            <person name="Larimer F."/>
            <person name="Land M."/>
            <person name="Hauser L."/>
            <person name="Kyrpides N."/>
            <person name="Ovchinnikova G."/>
            <person name="Liberton M."/>
            <person name="Stoeckel J."/>
            <person name="Banerjee A."/>
            <person name="Singh A."/>
            <person name="Page L."/>
            <person name="Sato H."/>
            <person name="Zhao L."/>
            <person name="Sherman L."/>
            <person name="Pakrasi H."/>
            <person name="Richardson P."/>
        </authorList>
    </citation>
    <scope>NUCLEOTIDE SEQUENCE</scope>
    <source>
        <strain evidence="6">PCC 7425</strain>
    </source>
</reference>
<dbReference type="Pfam" id="PF00849">
    <property type="entry name" value="PseudoU_synth_2"/>
    <property type="match status" value="1"/>
</dbReference>
<dbReference type="InterPro" id="IPR050343">
    <property type="entry name" value="RsuA_PseudoU_synthase"/>
</dbReference>
<dbReference type="PROSITE" id="PS50889">
    <property type="entry name" value="S4"/>
    <property type="match status" value="1"/>
</dbReference>
<dbReference type="HOGENOM" id="CLU_024979_1_2_3"/>
<dbReference type="eggNOG" id="COG1187">
    <property type="taxonomic scope" value="Bacteria"/>
</dbReference>
<dbReference type="SUPFAM" id="SSF55120">
    <property type="entry name" value="Pseudouridine synthase"/>
    <property type="match status" value="1"/>
</dbReference>
<evidence type="ECO:0000256" key="2">
    <source>
        <dbReference type="ARBA" id="ARBA00023235"/>
    </source>
</evidence>
<accession>B8HSY9</accession>
<dbReference type="CDD" id="cd00165">
    <property type="entry name" value="S4"/>
    <property type="match status" value="1"/>
</dbReference>
<evidence type="ECO:0000256" key="3">
    <source>
        <dbReference type="PROSITE-ProRule" id="PRU00182"/>
    </source>
</evidence>
<dbReference type="PROSITE" id="PS01149">
    <property type="entry name" value="PSI_RSU"/>
    <property type="match status" value="1"/>
</dbReference>
<keyword evidence="2 4" id="KW-0413">Isomerase</keyword>
<dbReference type="InterPro" id="IPR036986">
    <property type="entry name" value="S4_RNA-bd_sf"/>
</dbReference>
<dbReference type="OrthoDB" id="9807213at2"/>
<dbReference type="InterPro" id="IPR020103">
    <property type="entry name" value="PsdUridine_synth_cat_dom_sf"/>
</dbReference>
<dbReference type="Gene3D" id="3.10.290.10">
    <property type="entry name" value="RNA-binding S4 domain"/>
    <property type="match status" value="1"/>
</dbReference>
<sequence length="261" mass="29112">MDSGERLQKILAQWGIASRRQAEQMILDGRVWLNGEPATLGQKADPHCDRIQVDGRTLQSDRPDLLYLLLYKPTGVISTCSDPQGRPTILDLLPPHYRNLGLHPVGRLDSETTGALLITNDGWLTHALTHPCHQVSKVYQVWVSGHPPESVLQQWRDGVMLAGRLTLPAQVRLLERTEIPSALTCLEVILWEGRNRQIRRVAKKLGYPVVHLHRTGIGPVQLQATDQPTLAKGHYRHLTPGELEALREQVGILSIAAPARV</sequence>
<dbReference type="GO" id="GO:0120159">
    <property type="term" value="F:rRNA pseudouridine synthase activity"/>
    <property type="evidence" value="ECO:0007669"/>
    <property type="project" value="UniProtKB-ARBA"/>
</dbReference>
<dbReference type="GO" id="GO:0000455">
    <property type="term" value="P:enzyme-directed rRNA pseudouridine synthesis"/>
    <property type="evidence" value="ECO:0007669"/>
    <property type="project" value="UniProtKB-ARBA"/>
</dbReference>
<dbReference type="Gene3D" id="3.30.70.580">
    <property type="entry name" value="Pseudouridine synthase I, catalytic domain, N-terminal subdomain"/>
    <property type="match status" value="1"/>
</dbReference>
<keyword evidence="3" id="KW-0694">RNA-binding</keyword>
<dbReference type="KEGG" id="cyn:Cyan7425_0394"/>
<dbReference type="InterPro" id="IPR000748">
    <property type="entry name" value="PsdUridine_synth_RsuA/RluB/E/F"/>
</dbReference>
<dbReference type="PANTHER" id="PTHR47683">
    <property type="entry name" value="PSEUDOURIDINE SYNTHASE FAMILY PROTEIN-RELATED"/>
    <property type="match status" value="1"/>
</dbReference>
<gene>
    <name evidence="6" type="ordered locus">Cyan7425_0394</name>
</gene>
<dbReference type="SUPFAM" id="SSF55174">
    <property type="entry name" value="Alpha-L RNA-binding motif"/>
    <property type="match status" value="1"/>
</dbReference>
<dbReference type="InterPro" id="IPR018496">
    <property type="entry name" value="PsdUridine_synth_RsuA/RluB_CS"/>
</dbReference>
<dbReference type="PANTHER" id="PTHR47683:SF2">
    <property type="entry name" value="RNA-BINDING S4 DOMAIN-CONTAINING PROTEIN"/>
    <property type="match status" value="1"/>
</dbReference>
<evidence type="ECO:0000259" key="5">
    <source>
        <dbReference type="SMART" id="SM00363"/>
    </source>
</evidence>